<dbReference type="RefSeq" id="XP_019849391.1">
    <property type="nucleotide sequence ID" value="XM_019993832.1"/>
</dbReference>
<dbReference type="PROSITE" id="PS00107">
    <property type="entry name" value="PROTEIN_KINASE_ATP"/>
    <property type="match status" value="1"/>
</dbReference>
<dbReference type="InterPro" id="IPR000719">
    <property type="entry name" value="Prot_kinase_dom"/>
</dbReference>
<dbReference type="Pfam" id="PF00615">
    <property type="entry name" value="RGS"/>
    <property type="match status" value="1"/>
</dbReference>
<feature type="binding site" evidence="9">
    <location>
        <position position="202"/>
    </location>
    <ligand>
        <name>ATP</name>
        <dbReference type="ChEBI" id="CHEBI:30616"/>
    </ligand>
</feature>
<evidence type="ECO:0000256" key="1">
    <source>
        <dbReference type="ARBA" id="ARBA00009793"/>
    </source>
</evidence>
<dbReference type="GeneID" id="100637826"/>
<dbReference type="Gene3D" id="1.10.510.10">
    <property type="entry name" value="Transferase(Phosphotransferase) domain 1"/>
    <property type="match status" value="1"/>
</dbReference>
<feature type="domain" description="Protein kinase" evidence="11">
    <location>
        <begin position="164"/>
        <end position="427"/>
    </location>
</feature>
<dbReference type="InterPro" id="IPR000961">
    <property type="entry name" value="AGC-kinase_C"/>
</dbReference>
<keyword evidence="5 9" id="KW-0547">Nucleotide-binding</keyword>
<dbReference type="GO" id="GO:0007165">
    <property type="term" value="P:signal transduction"/>
    <property type="evidence" value="ECO:0007669"/>
    <property type="project" value="InterPro"/>
</dbReference>
<dbReference type="GO" id="GO:0005737">
    <property type="term" value="C:cytoplasm"/>
    <property type="evidence" value="ECO:0007669"/>
    <property type="project" value="TreeGrafter"/>
</dbReference>
<keyword evidence="7 9" id="KW-0067">ATP-binding</keyword>
<dbReference type="Gene3D" id="1.10.167.10">
    <property type="entry name" value="Regulator of G-protein Signalling 4, domain 2"/>
    <property type="match status" value="1"/>
</dbReference>
<dbReference type="InterPro" id="IPR000239">
    <property type="entry name" value="GPCR_kinase"/>
</dbReference>
<reference evidence="14" key="1">
    <citation type="journal article" date="2010" name="Nature">
        <title>The Amphimedon queenslandica genome and the evolution of animal complexity.</title>
        <authorList>
            <person name="Srivastava M."/>
            <person name="Simakov O."/>
            <person name="Chapman J."/>
            <person name="Fahey B."/>
            <person name="Gauthier M.E."/>
            <person name="Mitros T."/>
            <person name="Richards G.S."/>
            <person name="Conaco C."/>
            <person name="Dacre M."/>
            <person name="Hellsten U."/>
            <person name="Larroux C."/>
            <person name="Putnam N.H."/>
            <person name="Stanke M."/>
            <person name="Adamska M."/>
            <person name="Darling A."/>
            <person name="Degnan S.M."/>
            <person name="Oakley T.H."/>
            <person name="Plachetzki D.C."/>
            <person name="Zhai Y."/>
            <person name="Adamski M."/>
            <person name="Calcino A."/>
            <person name="Cummins S.F."/>
            <person name="Goodstein D.M."/>
            <person name="Harris C."/>
            <person name="Jackson D.J."/>
            <person name="Leys S.P."/>
            <person name="Shu S."/>
            <person name="Woodcroft B.J."/>
            <person name="Vervoort M."/>
            <person name="Kosik K.S."/>
            <person name="Manning G."/>
            <person name="Degnan B.M."/>
            <person name="Rokhsar D.S."/>
        </authorList>
    </citation>
    <scope>NUCLEOTIDE SEQUENCE [LARGE SCALE GENOMIC DNA]</scope>
</reference>
<accession>A0AAN0IY73</accession>
<dbReference type="InterPro" id="IPR011009">
    <property type="entry name" value="Kinase-like_dom_sf"/>
</dbReference>
<evidence type="ECO:0000256" key="3">
    <source>
        <dbReference type="ARBA" id="ARBA00022553"/>
    </source>
</evidence>
<dbReference type="InterPro" id="IPR017441">
    <property type="entry name" value="Protein_kinase_ATP_BS"/>
</dbReference>
<dbReference type="GO" id="GO:0009966">
    <property type="term" value="P:regulation of signal transduction"/>
    <property type="evidence" value="ECO:0007669"/>
    <property type="project" value="TreeGrafter"/>
</dbReference>
<dbReference type="FunFam" id="1.10.510.10:FF:000074">
    <property type="entry name" value="G protein-coupled receptor kinase"/>
    <property type="match status" value="1"/>
</dbReference>
<dbReference type="EnsemblMetazoa" id="XM_019993832.1">
    <property type="protein sequence ID" value="XP_019849391.1"/>
    <property type="gene ID" value="LOC100637826"/>
</dbReference>
<keyword evidence="14" id="KW-1185">Reference proteome</keyword>
<reference evidence="13" key="2">
    <citation type="submission" date="2024-06" db="UniProtKB">
        <authorList>
            <consortium name="EnsemblMetazoa"/>
        </authorList>
    </citation>
    <scope>IDENTIFICATION</scope>
</reference>
<protein>
    <recommendedName>
        <fullName evidence="10">G protein-coupled receptor kinase</fullName>
        <ecNumber evidence="10">2.7.11.-</ecNumber>
    </recommendedName>
</protein>
<dbReference type="InterPro" id="IPR044926">
    <property type="entry name" value="RGS_subdomain_2"/>
</dbReference>
<dbReference type="InterPro" id="IPR016137">
    <property type="entry name" value="RGS"/>
</dbReference>
<dbReference type="Pfam" id="PF00069">
    <property type="entry name" value="Pkinase"/>
    <property type="match status" value="1"/>
</dbReference>
<comment type="similarity">
    <text evidence="1 10">Belongs to the protein kinase superfamily. AGC Ser/Thr protein kinase family. GPRK subfamily.</text>
</comment>
<dbReference type="GO" id="GO:0005524">
    <property type="term" value="F:ATP binding"/>
    <property type="evidence" value="ECO:0007669"/>
    <property type="project" value="UniProtKB-UniRule"/>
</dbReference>
<dbReference type="PROSITE" id="PS50132">
    <property type="entry name" value="RGS"/>
    <property type="match status" value="1"/>
</dbReference>
<dbReference type="SMART" id="SM00220">
    <property type="entry name" value="S_TKc"/>
    <property type="match status" value="1"/>
</dbReference>
<dbReference type="AlphaFoldDB" id="A0AAN0IY73"/>
<feature type="domain" description="RGS" evidence="12">
    <location>
        <begin position="27"/>
        <end position="149"/>
    </location>
</feature>
<dbReference type="PANTHER" id="PTHR24355">
    <property type="entry name" value="G PROTEIN-COUPLED RECEPTOR KINASE/RIBOSOMAL PROTEIN S6 KINASE"/>
    <property type="match status" value="1"/>
</dbReference>
<keyword evidence="2 10" id="KW-0723">Serine/threonine-protein kinase</keyword>
<dbReference type="SMART" id="SM00315">
    <property type="entry name" value="RGS"/>
    <property type="match status" value="1"/>
</dbReference>
<evidence type="ECO:0000256" key="5">
    <source>
        <dbReference type="ARBA" id="ARBA00022741"/>
    </source>
</evidence>
<sequence>MLKLPPVGTCLPLRDKIDHTFEFIVEQQPIGHKLFLLFCEKDLKLSRCMQFLHAVDELKIVVEGKRLAHAQTVFDDFLSLDSPQDQASKFLGAGKLECVSDELATKTQEKLKGIVPVDVFEECRQAVRDFLSGQPLIDFVESPFYWRFLQWKTLERMIITKDHFRQYRVLGKGGFGLVFACQSKFTGKMYALKKLEKKRVKKRKGEKLALNEKEVLEKVDSRFVVTLAYAYQSKDSLCMVLTLMNGGDLRFHIYSIGSPGLEPERVVFYAAEIACGLHHLHTARIAYRDMKPDNILLDDAGHIRISDLGLAVHIPEGQSVRGRVGTPGYMAPEVIDGHRYTFAPDWWGMGCLIYEMICGRTPFRKHKERVSREDIERRIKDDRVCLDNSAFTEDSRSICDQFLDKVHATRLGCCGEMFEDVKAHPFFQTIDFAHLEAGLIPPPFIPNSRAVYAKDVLDIDQFSSVRGVEIEKADEDFADKFATGIVPKPWQEESRRQEIEGRKKLRNINKLY</sequence>
<name>A0AAN0IY73_AMPQE</name>
<dbReference type="GO" id="GO:0004703">
    <property type="term" value="F:G protein-coupled receptor kinase activity"/>
    <property type="evidence" value="ECO:0007669"/>
    <property type="project" value="InterPro"/>
</dbReference>
<dbReference type="EC" id="2.7.11.-" evidence="10"/>
<dbReference type="PRINTS" id="PR00717">
    <property type="entry name" value="GPCRKINASE"/>
</dbReference>
<organism evidence="13 14">
    <name type="scientific">Amphimedon queenslandica</name>
    <name type="common">Sponge</name>
    <dbReference type="NCBI Taxonomy" id="400682"/>
    <lineage>
        <taxon>Eukaryota</taxon>
        <taxon>Metazoa</taxon>
        <taxon>Porifera</taxon>
        <taxon>Demospongiae</taxon>
        <taxon>Heteroscleromorpha</taxon>
        <taxon>Haplosclerida</taxon>
        <taxon>Niphatidae</taxon>
        <taxon>Amphimedon</taxon>
    </lineage>
</organism>
<feature type="active site" description="Proton acceptor" evidence="8">
    <location>
        <position position="289"/>
    </location>
</feature>
<dbReference type="Proteomes" id="UP000007879">
    <property type="component" value="Unassembled WGS sequence"/>
</dbReference>
<dbReference type="PROSITE" id="PS50011">
    <property type="entry name" value="PROTEIN_KINASE_DOM"/>
    <property type="match status" value="1"/>
</dbReference>
<dbReference type="InterPro" id="IPR008271">
    <property type="entry name" value="Ser/Thr_kinase_AS"/>
</dbReference>
<dbReference type="SMART" id="SM00133">
    <property type="entry name" value="S_TK_X"/>
    <property type="match status" value="1"/>
</dbReference>
<dbReference type="Gene3D" id="3.30.200.20">
    <property type="entry name" value="Phosphorylase Kinase, domain 1"/>
    <property type="match status" value="1"/>
</dbReference>
<evidence type="ECO:0000256" key="9">
    <source>
        <dbReference type="PROSITE-ProRule" id="PRU10141"/>
    </source>
</evidence>
<evidence type="ECO:0000256" key="8">
    <source>
        <dbReference type="PIRSR" id="PIRSR600239-51"/>
    </source>
</evidence>
<keyword evidence="3" id="KW-0597">Phosphoprotein</keyword>
<keyword evidence="6 10" id="KW-0418">Kinase</keyword>
<dbReference type="InterPro" id="IPR036305">
    <property type="entry name" value="RGS_sf"/>
</dbReference>
<evidence type="ECO:0000259" key="12">
    <source>
        <dbReference type="PROSITE" id="PS50132"/>
    </source>
</evidence>
<dbReference type="PANTHER" id="PTHR24355:SF28">
    <property type="entry name" value="G PROTEIN-COUPLED RECEPTOR KINASE 2"/>
    <property type="match status" value="1"/>
</dbReference>
<evidence type="ECO:0000313" key="14">
    <source>
        <dbReference type="Proteomes" id="UP000007879"/>
    </source>
</evidence>
<proteinExistence type="inferred from homology"/>
<dbReference type="SUPFAM" id="SSF56112">
    <property type="entry name" value="Protein kinase-like (PK-like)"/>
    <property type="match status" value="1"/>
</dbReference>
<evidence type="ECO:0000256" key="10">
    <source>
        <dbReference type="RuleBase" id="RU000308"/>
    </source>
</evidence>
<dbReference type="KEGG" id="aqu:100637826"/>
<evidence type="ECO:0000256" key="4">
    <source>
        <dbReference type="ARBA" id="ARBA00022679"/>
    </source>
</evidence>
<evidence type="ECO:0000259" key="11">
    <source>
        <dbReference type="PROSITE" id="PS50011"/>
    </source>
</evidence>
<evidence type="ECO:0000313" key="13">
    <source>
        <dbReference type="EnsemblMetazoa" id="XP_019849391.1"/>
    </source>
</evidence>
<keyword evidence="4 10" id="KW-0808">Transferase</keyword>
<evidence type="ECO:0000256" key="7">
    <source>
        <dbReference type="ARBA" id="ARBA00022840"/>
    </source>
</evidence>
<dbReference type="PROSITE" id="PS00108">
    <property type="entry name" value="PROTEIN_KINASE_ST"/>
    <property type="match status" value="1"/>
</dbReference>
<evidence type="ECO:0000256" key="2">
    <source>
        <dbReference type="ARBA" id="ARBA00022527"/>
    </source>
</evidence>
<dbReference type="SUPFAM" id="SSF48097">
    <property type="entry name" value="Regulator of G-protein signaling, RGS"/>
    <property type="match status" value="1"/>
</dbReference>
<dbReference type="CDD" id="cd05605">
    <property type="entry name" value="STKc_GRK4_like"/>
    <property type="match status" value="1"/>
</dbReference>
<evidence type="ECO:0000256" key="6">
    <source>
        <dbReference type="ARBA" id="ARBA00022777"/>
    </source>
</evidence>